<dbReference type="Proteomes" id="UP000250156">
    <property type="component" value="Segment"/>
</dbReference>
<dbReference type="InterPro" id="IPR057899">
    <property type="entry name" value="Gp53"/>
</dbReference>
<organism evidence="1 2">
    <name type="scientific">Mycobacterium phage D29</name>
    <name type="common">Mycobacteriophage D29</name>
    <dbReference type="NCBI Taxonomy" id="28369"/>
    <lineage>
        <taxon>Viruses</taxon>
        <taxon>Duplodnaviria</taxon>
        <taxon>Heunggongvirae</taxon>
        <taxon>Uroviricota</taxon>
        <taxon>Caudoviricetes</taxon>
        <taxon>Fromanvirus</taxon>
    </lineage>
</organism>
<sequence length="235" mass="26411">MTGDINKLFMRATRKAMIGWETNLTADEIVQELWVWYLESPYIQKKLGELRPGEAVIYVRKQVHNILSGSAKARDLFQERSHYSSDNVKDALRGESTNRYLVDILPLAMKELGSKNERHAEAIRVRYDDGVVPERGSAAEAMLKRAVKSLTEHVNIIAITAGVERDDNGKVIVKDGPGSKHAIFPDIRKVQGEGHSDPTANIAIMLVEHPELRDEYLYEPPIPEFLGGRCYAKSA</sequence>
<dbReference type="EMBL" id="AP018480">
    <property type="protein sequence ID" value="BBC44181.1"/>
    <property type="molecule type" value="Genomic_DNA"/>
</dbReference>
<evidence type="ECO:0000313" key="2">
    <source>
        <dbReference type="Proteomes" id="UP000250156"/>
    </source>
</evidence>
<evidence type="ECO:0000313" key="1">
    <source>
        <dbReference type="EMBL" id="BBC44181.1"/>
    </source>
</evidence>
<name>A0A2Z5XD28_BPMD2</name>
<accession>A0A2Z5XD28</accession>
<proteinExistence type="predicted"/>
<dbReference type="Pfam" id="PF25684">
    <property type="entry name" value="Mycobacteriophage_Gp53"/>
    <property type="match status" value="1"/>
</dbReference>
<reference evidence="1 2" key="1">
    <citation type="submission" date="2018-01" db="EMBL/GenBank/DDBJ databases">
        <title>Genome sequence of Mycobacterium phage D29.</title>
        <authorList>
            <person name="Uchiyama J."/>
            <person name="Matsuzaki S."/>
        </authorList>
    </citation>
    <scope>NUCLEOTIDE SEQUENCE [LARGE SCALE GENOMIC DNA]</scope>
</reference>
<protein>
    <submittedName>
        <fullName evidence="1">Uncharacterized protein</fullName>
    </submittedName>
</protein>
<organismHost>
    <name type="scientific">Mycobacterium</name>
    <dbReference type="NCBI Taxonomy" id="1763"/>
</organismHost>